<dbReference type="InterPro" id="IPR001208">
    <property type="entry name" value="MCM_dom"/>
</dbReference>
<dbReference type="Gene3D" id="3.40.50.300">
    <property type="entry name" value="P-loop containing nucleotide triphosphate hydrolases"/>
    <property type="match status" value="1"/>
</dbReference>
<dbReference type="GO" id="GO:0003677">
    <property type="term" value="F:DNA binding"/>
    <property type="evidence" value="ECO:0007669"/>
    <property type="project" value="InterPro"/>
</dbReference>
<reference evidence="4 5" key="1">
    <citation type="submission" date="2016-10" db="EMBL/GenBank/DDBJ databases">
        <authorList>
            <person name="de Groot N.N."/>
        </authorList>
    </citation>
    <scope>NUCLEOTIDE SEQUENCE [LARGE SCALE GENOMIC DNA]</scope>
    <source>
        <strain evidence="4 5">DSM 23310</strain>
    </source>
</reference>
<dbReference type="InterPro" id="IPR000523">
    <property type="entry name" value="Mg_chelatse_chII-like_cat_dom"/>
</dbReference>
<dbReference type="EMBL" id="FNNG01000006">
    <property type="protein sequence ID" value="SDX06026.1"/>
    <property type="molecule type" value="Genomic_DNA"/>
</dbReference>
<evidence type="ECO:0000256" key="2">
    <source>
        <dbReference type="ARBA" id="ARBA00022840"/>
    </source>
</evidence>
<keyword evidence="5" id="KW-1185">Reference proteome</keyword>
<dbReference type="GO" id="GO:0005524">
    <property type="term" value="F:ATP binding"/>
    <property type="evidence" value="ECO:0007669"/>
    <property type="project" value="UniProtKB-KW"/>
</dbReference>
<organism evidence="4 5">
    <name type="scientific">Tepidimicrobium xylanilyticum</name>
    <dbReference type="NCBI Taxonomy" id="1123352"/>
    <lineage>
        <taxon>Bacteria</taxon>
        <taxon>Bacillati</taxon>
        <taxon>Bacillota</taxon>
        <taxon>Tissierellia</taxon>
        <taxon>Tissierellales</taxon>
        <taxon>Tepidimicrobiaceae</taxon>
        <taxon>Tepidimicrobium</taxon>
    </lineage>
</organism>
<evidence type="ECO:0000256" key="1">
    <source>
        <dbReference type="ARBA" id="ARBA00022741"/>
    </source>
</evidence>
<evidence type="ECO:0000313" key="4">
    <source>
        <dbReference type="EMBL" id="SDX06026.1"/>
    </source>
</evidence>
<dbReference type="InterPro" id="IPR004482">
    <property type="entry name" value="Mg_chelat-rel"/>
</dbReference>
<accession>A0A1H2YLH3</accession>
<dbReference type="InterPro" id="IPR045006">
    <property type="entry name" value="CHLI-like"/>
</dbReference>
<evidence type="ECO:0000259" key="3">
    <source>
        <dbReference type="Pfam" id="PF01078"/>
    </source>
</evidence>
<keyword evidence="1" id="KW-0547">Nucleotide-binding</keyword>
<dbReference type="SUPFAM" id="SSF52540">
    <property type="entry name" value="P-loop containing nucleoside triphosphate hydrolases"/>
    <property type="match status" value="1"/>
</dbReference>
<evidence type="ECO:0000313" key="5">
    <source>
        <dbReference type="Proteomes" id="UP000198828"/>
    </source>
</evidence>
<dbReference type="Pfam" id="PF13541">
    <property type="entry name" value="ChlI"/>
    <property type="match status" value="1"/>
</dbReference>
<dbReference type="AlphaFoldDB" id="A0A1H2YLH3"/>
<dbReference type="InterPro" id="IPR014721">
    <property type="entry name" value="Ribsml_uS5_D2-typ_fold_subgr"/>
</dbReference>
<dbReference type="Gene3D" id="3.30.230.10">
    <property type="match status" value="1"/>
</dbReference>
<dbReference type="PANTHER" id="PTHR32039">
    <property type="entry name" value="MAGNESIUM-CHELATASE SUBUNIT CHLI"/>
    <property type="match status" value="1"/>
</dbReference>
<protein>
    <submittedName>
        <fullName evidence="4">Magnesium chelatase family protein</fullName>
    </submittedName>
</protein>
<dbReference type="InterPro" id="IPR020568">
    <property type="entry name" value="Ribosomal_Su5_D2-typ_SF"/>
</dbReference>
<dbReference type="RefSeq" id="WP_234949860.1">
    <property type="nucleotide sequence ID" value="NZ_FNNG01000006.1"/>
</dbReference>
<keyword evidence="2" id="KW-0067">ATP-binding</keyword>
<dbReference type="InterPro" id="IPR027417">
    <property type="entry name" value="P-loop_NTPase"/>
</dbReference>
<dbReference type="Pfam" id="PF01078">
    <property type="entry name" value="Mg_chelatase"/>
    <property type="match status" value="1"/>
</dbReference>
<dbReference type="Proteomes" id="UP000198828">
    <property type="component" value="Unassembled WGS sequence"/>
</dbReference>
<proteinExistence type="predicted"/>
<dbReference type="SUPFAM" id="SSF54211">
    <property type="entry name" value="Ribosomal protein S5 domain 2-like"/>
    <property type="match status" value="1"/>
</dbReference>
<dbReference type="NCBIfam" id="TIGR00368">
    <property type="entry name" value="YifB family Mg chelatase-like AAA ATPase"/>
    <property type="match status" value="1"/>
</dbReference>
<dbReference type="PRINTS" id="PR01657">
    <property type="entry name" value="MCMFAMILY"/>
</dbReference>
<dbReference type="PANTHER" id="PTHR32039:SF7">
    <property type="entry name" value="COMPETENCE PROTEIN COMM"/>
    <property type="match status" value="1"/>
</dbReference>
<sequence>MYSKINTCILQGLNGHLIEVETDLSRGMPVFNIVGLPDASIKESKERVRTAIKNSGYDFPLSRITVNLAPANIRKEGSQLDLAIALGILQAMGIVADFNYRNIAFIGELSLDGRLNPVEGVLPIVISLRNFGIKRCVVPYENRDEAAVIEDIEVIPVKSLKQVINYLNGEEEIVPYKSPISFSQEDEIQYDIDFSDIMGQETLRRALEVAAAGSHNILIIGPPGAGKTMAAQRLPTILPSLSFEEAIEVTKIYSISGLLTSKTLIKNRPFRAPHHTASAISLIGGGRIPRPGEVSLAHHGVLFLDEILEFKRDVLEVLRQPIEDEVVTISRVNATITYPSKFMLVASMNPCPCVSNPLDYPSHEIPSRAKSTIPA</sequence>
<name>A0A1H2YLH3_9FIRM</name>
<gene>
    <name evidence="4" type="ORF">SAMN05660923_01656</name>
</gene>
<feature type="domain" description="Magnesium chelatase ChlI-like catalytic" evidence="3">
    <location>
        <begin position="193"/>
        <end position="354"/>
    </location>
</feature>